<protein>
    <submittedName>
        <fullName evidence="1">Uncharacterized protein</fullName>
    </submittedName>
</protein>
<gene>
    <name evidence="1" type="ORF">EVOR1521_LOCUS2026</name>
</gene>
<evidence type="ECO:0000313" key="2">
    <source>
        <dbReference type="Proteomes" id="UP001178507"/>
    </source>
</evidence>
<organism evidence="1 2">
    <name type="scientific">Effrenium voratum</name>
    <dbReference type="NCBI Taxonomy" id="2562239"/>
    <lineage>
        <taxon>Eukaryota</taxon>
        <taxon>Sar</taxon>
        <taxon>Alveolata</taxon>
        <taxon>Dinophyceae</taxon>
        <taxon>Suessiales</taxon>
        <taxon>Symbiodiniaceae</taxon>
        <taxon>Effrenium</taxon>
    </lineage>
</organism>
<sequence length="617" mass="70556">MKCQPKVSKPVDAKWSNRFRWLCKLLEWLLAIKGGSFRAQYKTTSEGKDNRLIKDSVVLKNGILQNLLNELQNLHVQSETCECGKVKMKCPLCEQLFCGQPNVHREPSMCVVDDVHPIFPDSGDAVQNAASLLRWALQQTLQHVFMRGLLDSRSSHGFQEKKPTLRDWVPSFREHLQFHRKDLTKPADYFEQSRKEDMMFFEQEINTKIKEALTGQRHAVKHLGSDGDMNEFVLNNMRPEGFGHLLSLKYGIRCSTVHGSNSVTLKHVLQSFPTAEELLQALTGVPMVRPQAVSGDIRELLQSQPFWDVFWLDWNGVLNREDRDKISTKDWRHEELKEGGIVLKNRSQIYRFNDPSPTDLGCITVCCASNERDPMTTSKCRLERGGGAESLSFNLHFCYEHELQAKMPHKWMRVALKRTGKPFGDCFTEFESRSDLSELAECSAHVLVGKTGKFTVRSGALDANPEDEDFPLKMYTQDSYYEYLTGTAVVHWDGSESELNRQERHYERGDGGKLQLVQLHPTLATNNNSEANNSDAKAVADFWRKIYDRIEHCERHAFVYQREVEADLDFTRMAAIVLNNALIDTIDSFFGKTIAPKADEMTFMKPPPPGSEPMREG</sequence>
<comment type="caution">
    <text evidence="1">The sequence shown here is derived from an EMBL/GenBank/DDBJ whole genome shotgun (WGS) entry which is preliminary data.</text>
</comment>
<reference evidence="1" key="1">
    <citation type="submission" date="2023-08" db="EMBL/GenBank/DDBJ databases">
        <authorList>
            <person name="Chen Y."/>
            <person name="Shah S."/>
            <person name="Dougan E. K."/>
            <person name="Thang M."/>
            <person name="Chan C."/>
        </authorList>
    </citation>
    <scope>NUCLEOTIDE SEQUENCE</scope>
</reference>
<dbReference type="EMBL" id="CAUJNA010000098">
    <property type="protein sequence ID" value="CAJ1371793.1"/>
    <property type="molecule type" value="Genomic_DNA"/>
</dbReference>
<evidence type="ECO:0000313" key="1">
    <source>
        <dbReference type="EMBL" id="CAJ1371793.1"/>
    </source>
</evidence>
<keyword evidence="2" id="KW-1185">Reference proteome</keyword>
<dbReference type="Proteomes" id="UP001178507">
    <property type="component" value="Unassembled WGS sequence"/>
</dbReference>
<accession>A0AA36HPA3</accession>
<proteinExistence type="predicted"/>
<dbReference type="AlphaFoldDB" id="A0AA36HPA3"/>
<name>A0AA36HPA3_9DINO</name>